<dbReference type="EMBL" id="CAJVRL010000001">
    <property type="protein sequence ID" value="CAG8948826.1"/>
    <property type="molecule type" value="Genomic_DNA"/>
</dbReference>
<dbReference type="PANTHER" id="PTHR47336:SF2">
    <property type="entry name" value="TRANSCRIPTION FACTOR HMS1-RELATED"/>
    <property type="match status" value="1"/>
</dbReference>
<dbReference type="AlphaFoldDB" id="A0A9N9KKZ5"/>
<evidence type="ECO:0000313" key="5">
    <source>
        <dbReference type="Proteomes" id="UP000696280"/>
    </source>
</evidence>
<reference evidence="4" key="1">
    <citation type="submission" date="2021-07" db="EMBL/GenBank/DDBJ databases">
        <authorList>
            <person name="Durling M."/>
        </authorList>
    </citation>
    <scope>NUCLEOTIDE SEQUENCE</scope>
</reference>
<dbReference type="GO" id="GO:0046983">
    <property type="term" value="F:protein dimerization activity"/>
    <property type="evidence" value="ECO:0007669"/>
    <property type="project" value="InterPro"/>
</dbReference>
<evidence type="ECO:0000259" key="3">
    <source>
        <dbReference type="PROSITE" id="PS50888"/>
    </source>
</evidence>
<dbReference type="SUPFAM" id="SSF47459">
    <property type="entry name" value="HLH, helix-loop-helix DNA-binding domain"/>
    <property type="match status" value="1"/>
</dbReference>
<name>A0A9N9KKZ5_9HELO</name>
<feature type="coiled-coil region" evidence="1">
    <location>
        <begin position="340"/>
        <end position="374"/>
    </location>
</feature>
<dbReference type="PROSITE" id="PS50888">
    <property type="entry name" value="BHLH"/>
    <property type="match status" value="1"/>
</dbReference>
<sequence length="406" mass="45145">MPMSSTTAQGIPAVDFFSLESSKSQNNSKTNSSQFAWDSAVFDDAAFDIGASDSCNSTLASPSSPSSIVFVDAIDSCSLPKEGLSSDLLAEKAFNFGSFEDWMRWEDPSDAALSPVANFFPELKVEPNSPAMANLEIRNNGMSRLPMSNDECAVFCDDPMGDAPLFQSPNTFVSEIQQRENLYSTPLSWSRPTIGPRSQSFSTSTLSPEEEARLRNIAMPPQLQSKNFIIPEVVSRPASPSSTSSPEPFVDRRKKRKNSIEDEDDEDYEQTTTKHPVVKKTAHNMIEKRYRTNLNDKIAALRDSVPSLRVMSKKNSRNGEEEEDLQGLTPAHKLNKATVLAKATEYIAHLEKRNKFLNRENSNLRARVDAFEILVAARQQGQAVALSQRQHRNSTNSRQMPSGFMM</sequence>
<dbReference type="InterPro" id="IPR036638">
    <property type="entry name" value="HLH_DNA-bd_sf"/>
</dbReference>
<dbReference type="OrthoDB" id="2133190at2759"/>
<dbReference type="Proteomes" id="UP000696280">
    <property type="component" value="Unassembled WGS sequence"/>
</dbReference>
<dbReference type="Pfam" id="PF00010">
    <property type="entry name" value="HLH"/>
    <property type="match status" value="1"/>
</dbReference>
<evidence type="ECO:0000256" key="1">
    <source>
        <dbReference type="SAM" id="Coils"/>
    </source>
</evidence>
<dbReference type="PANTHER" id="PTHR47336">
    <property type="entry name" value="TRANSCRIPTION FACTOR HMS1-RELATED"/>
    <property type="match status" value="1"/>
</dbReference>
<dbReference type="InterPro" id="IPR011598">
    <property type="entry name" value="bHLH_dom"/>
</dbReference>
<evidence type="ECO:0000313" key="4">
    <source>
        <dbReference type="EMBL" id="CAG8948826.1"/>
    </source>
</evidence>
<gene>
    <name evidence="4" type="ORF">HYFRA_00001949</name>
</gene>
<keyword evidence="1" id="KW-0175">Coiled coil</keyword>
<dbReference type="InterPro" id="IPR052099">
    <property type="entry name" value="Regulatory_TF_Diverse"/>
</dbReference>
<dbReference type="CDD" id="cd11399">
    <property type="entry name" value="bHLHzip_scHMS1_like"/>
    <property type="match status" value="1"/>
</dbReference>
<dbReference type="Gene3D" id="4.10.280.10">
    <property type="entry name" value="Helix-loop-helix DNA-binding domain"/>
    <property type="match status" value="1"/>
</dbReference>
<comment type="caution">
    <text evidence="4">The sequence shown here is derived from an EMBL/GenBank/DDBJ whole genome shotgun (WGS) entry which is preliminary data.</text>
</comment>
<dbReference type="SMART" id="SM00353">
    <property type="entry name" value="HLH"/>
    <property type="match status" value="1"/>
</dbReference>
<feature type="compositionally biased region" description="Polar residues" evidence="2">
    <location>
        <begin position="385"/>
        <end position="400"/>
    </location>
</feature>
<evidence type="ECO:0000256" key="2">
    <source>
        <dbReference type="SAM" id="MobiDB-lite"/>
    </source>
</evidence>
<keyword evidence="5" id="KW-1185">Reference proteome</keyword>
<organism evidence="4 5">
    <name type="scientific">Hymenoscyphus fraxineus</name>
    <dbReference type="NCBI Taxonomy" id="746836"/>
    <lineage>
        <taxon>Eukaryota</taxon>
        <taxon>Fungi</taxon>
        <taxon>Dikarya</taxon>
        <taxon>Ascomycota</taxon>
        <taxon>Pezizomycotina</taxon>
        <taxon>Leotiomycetes</taxon>
        <taxon>Helotiales</taxon>
        <taxon>Helotiaceae</taxon>
        <taxon>Hymenoscyphus</taxon>
    </lineage>
</organism>
<proteinExistence type="predicted"/>
<feature type="domain" description="BHLH" evidence="3">
    <location>
        <begin position="278"/>
        <end position="350"/>
    </location>
</feature>
<accession>A0A9N9KKZ5</accession>
<feature type="region of interest" description="Disordered" evidence="2">
    <location>
        <begin position="235"/>
        <end position="277"/>
    </location>
</feature>
<protein>
    <recommendedName>
        <fullName evidence="3">BHLH domain-containing protein</fullName>
    </recommendedName>
</protein>
<feature type="compositionally biased region" description="Low complexity" evidence="2">
    <location>
        <begin position="235"/>
        <end position="248"/>
    </location>
</feature>
<feature type="region of interest" description="Disordered" evidence="2">
    <location>
        <begin position="385"/>
        <end position="406"/>
    </location>
</feature>